<protein>
    <submittedName>
        <fullName evidence="1">Uncharacterized protein</fullName>
    </submittedName>
</protein>
<gene>
    <name evidence="1" type="ORF">Trco_007741</name>
</gene>
<dbReference type="EMBL" id="JAIWOZ010000006">
    <property type="protein sequence ID" value="KAH6604295.1"/>
    <property type="molecule type" value="Genomic_DNA"/>
</dbReference>
<proteinExistence type="predicted"/>
<keyword evidence="2" id="KW-1185">Reference proteome</keyword>
<sequence>MWRYQILEELKTGDDASLEGNEHAVRVVAAADSETAWEYTDERGKSVGALTKALVPALDQALKAGVSWKEVLLSVCEQVNCEFPQQHPQAEGPYTRLVFSKDTKESSALGVIEEDGRVFIKAGSLAGVRKGNTYVLMPHRHGELMERGEPAEATVESITTFRAYLPSGTKLPEGGAAALLKTEVPRKWAVAFPDELGPFKQQLAGSRFLKIKGKDEDSA</sequence>
<accession>A0A9P8QEN9</accession>
<evidence type="ECO:0000313" key="2">
    <source>
        <dbReference type="Proteomes" id="UP000827724"/>
    </source>
</evidence>
<comment type="caution">
    <text evidence="1">The sequence shown here is derived from an EMBL/GenBank/DDBJ whole genome shotgun (WGS) entry which is preliminary data.</text>
</comment>
<dbReference type="OrthoDB" id="3223806at2759"/>
<dbReference type="AlphaFoldDB" id="A0A9P8QEN9"/>
<name>A0A9P8QEN9_9HYPO</name>
<evidence type="ECO:0000313" key="1">
    <source>
        <dbReference type="EMBL" id="KAH6604295.1"/>
    </source>
</evidence>
<dbReference type="Proteomes" id="UP000827724">
    <property type="component" value="Unassembled WGS sequence"/>
</dbReference>
<reference evidence="1" key="1">
    <citation type="submission" date="2021-08" db="EMBL/GenBank/DDBJ databases">
        <title>Chromosome-Level Trichoderma cornu-damae using Hi-C Data.</title>
        <authorList>
            <person name="Kim C.S."/>
        </authorList>
    </citation>
    <scope>NUCLEOTIDE SEQUENCE</scope>
    <source>
        <strain evidence="1">KA19-0412C</strain>
    </source>
</reference>
<organism evidence="1 2">
    <name type="scientific">Trichoderma cornu-damae</name>
    <dbReference type="NCBI Taxonomy" id="654480"/>
    <lineage>
        <taxon>Eukaryota</taxon>
        <taxon>Fungi</taxon>
        <taxon>Dikarya</taxon>
        <taxon>Ascomycota</taxon>
        <taxon>Pezizomycotina</taxon>
        <taxon>Sordariomycetes</taxon>
        <taxon>Hypocreomycetidae</taxon>
        <taxon>Hypocreales</taxon>
        <taxon>Hypocreaceae</taxon>
        <taxon>Trichoderma</taxon>
    </lineage>
</organism>